<reference evidence="8" key="1">
    <citation type="submission" date="2023-07" db="EMBL/GenBank/DDBJ databases">
        <title>30 novel species of actinomycetes from the DSMZ collection.</title>
        <authorList>
            <person name="Nouioui I."/>
        </authorList>
    </citation>
    <scope>NUCLEOTIDE SEQUENCE [LARGE SCALE GENOMIC DNA]</scope>
    <source>
        <strain evidence="8">DSM 45055</strain>
    </source>
</reference>
<dbReference type="Pfam" id="PF01025">
    <property type="entry name" value="GrpE"/>
    <property type="match status" value="1"/>
</dbReference>
<evidence type="ECO:0000256" key="6">
    <source>
        <dbReference type="SAM" id="MobiDB-lite"/>
    </source>
</evidence>
<evidence type="ECO:0000256" key="1">
    <source>
        <dbReference type="ARBA" id="ARBA00009054"/>
    </source>
</evidence>
<protein>
    <recommendedName>
        <fullName evidence="3 4">Protein GrpE</fullName>
    </recommendedName>
    <alternativeName>
        <fullName evidence="3">HSP-70 cofactor</fullName>
    </alternativeName>
</protein>
<keyword evidence="3" id="KW-0963">Cytoplasm</keyword>
<dbReference type="PANTHER" id="PTHR21237:SF23">
    <property type="entry name" value="GRPE PROTEIN HOMOLOG, MITOCHONDRIAL"/>
    <property type="match status" value="1"/>
</dbReference>
<dbReference type="InterPro" id="IPR000740">
    <property type="entry name" value="GrpE"/>
</dbReference>
<dbReference type="Gene3D" id="3.90.20.20">
    <property type="match status" value="1"/>
</dbReference>
<dbReference type="HAMAP" id="MF_01151">
    <property type="entry name" value="GrpE"/>
    <property type="match status" value="1"/>
</dbReference>
<dbReference type="Proteomes" id="UP001183226">
    <property type="component" value="Unassembled WGS sequence"/>
</dbReference>
<dbReference type="InterPro" id="IPR009012">
    <property type="entry name" value="GrpE_head"/>
</dbReference>
<dbReference type="SUPFAM" id="SSF58014">
    <property type="entry name" value="Coiled-coil domain of nucleotide exchange factor GrpE"/>
    <property type="match status" value="1"/>
</dbReference>
<evidence type="ECO:0000313" key="7">
    <source>
        <dbReference type="EMBL" id="MDT0301301.1"/>
    </source>
</evidence>
<dbReference type="RefSeq" id="WP_311543738.1">
    <property type="nucleotide sequence ID" value="NZ_JAVREK010000003.1"/>
</dbReference>
<dbReference type="InterPro" id="IPR013805">
    <property type="entry name" value="GrpE_CC"/>
</dbReference>
<evidence type="ECO:0000256" key="5">
    <source>
        <dbReference type="RuleBase" id="RU004478"/>
    </source>
</evidence>
<evidence type="ECO:0000313" key="8">
    <source>
        <dbReference type="Proteomes" id="UP001183226"/>
    </source>
</evidence>
<keyword evidence="3 4" id="KW-0346">Stress response</keyword>
<comment type="similarity">
    <text evidence="1 3 5">Belongs to the GrpE family.</text>
</comment>
<organism evidence="7 8">
    <name type="scientific">Streptomonospora wellingtoniae</name>
    <dbReference type="NCBI Taxonomy" id="3075544"/>
    <lineage>
        <taxon>Bacteria</taxon>
        <taxon>Bacillati</taxon>
        <taxon>Actinomycetota</taxon>
        <taxon>Actinomycetes</taxon>
        <taxon>Streptosporangiales</taxon>
        <taxon>Nocardiopsidaceae</taxon>
        <taxon>Streptomonospora</taxon>
    </lineage>
</organism>
<keyword evidence="8" id="KW-1185">Reference proteome</keyword>
<keyword evidence="2 3" id="KW-0143">Chaperone</keyword>
<name>A0ABU2KQ14_9ACTN</name>
<dbReference type="PRINTS" id="PR00773">
    <property type="entry name" value="GRPEPROTEIN"/>
</dbReference>
<dbReference type="EMBL" id="JAVREK010000003">
    <property type="protein sequence ID" value="MDT0301301.1"/>
    <property type="molecule type" value="Genomic_DNA"/>
</dbReference>
<evidence type="ECO:0000256" key="4">
    <source>
        <dbReference type="RuleBase" id="RU000639"/>
    </source>
</evidence>
<dbReference type="SUPFAM" id="SSF51064">
    <property type="entry name" value="Head domain of nucleotide exchange factor GrpE"/>
    <property type="match status" value="1"/>
</dbReference>
<dbReference type="PANTHER" id="PTHR21237">
    <property type="entry name" value="GRPE PROTEIN"/>
    <property type="match status" value="1"/>
</dbReference>
<feature type="region of interest" description="Disordered" evidence="6">
    <location>
        <begin position="1"/>
        <end position="50"/>
    </location>
</feature>
<accession>A0ABU2KQ14</accession>
<proteinExistence type="inferred from homology"/>
<dbReference type="CDD" id="cd00446">
    <property type="entry name" value="GrpE"/>
    <property type="match status" value="1"/>
</dbReference>
<sequence>MANEQPDPGWGPEVRSAEQTSAEPEPEAEPGPPRPEEGNEAEARAQEMEERWHRALADRENLRKRHVTELARAVAAERGRVAEAWLPVVDNLDLALGHADSQEGAFVEGVRAVREQAVGILARLGYPRYGEAGVPFDPLWHEVVEVRGVSEVPAGRVLEVLRPGYGTADQQLRPAAVAVSGETAEGAAEAEERV</sequence>
<evidence type="ECO:0000256" key="3">
    <source>
        <dbReference type="HAMAP-Rule" id="MF_01151"/>
    </source>
</evidence>
<feature type="compositionally biased region" description="Basic and acidic residues" evidence="6">
    <location>
        <begin position="34"/>
        <end position="50"/>
    </location>
</feature>
<comment type="caution">
    <text evidence="7">The sequence shown here is derived from an EMBL/GenBank/DDBJ whole genome shotgun (WGS) entry which is preliminary data.</text>
</comment>
<dbReference type="PROSITE" id="PS01071">
    <property type="entry name" value="GRPE"/>
    <property type="match status" value="1"/>
</dbReference>
<comment type="subcellular location">
    <subcellularLocation>
        <location evidence="3">Cytoplasm</location>
    </subcellularLocation>
</comment>
<evidence type="ECO:0000256" key="2">
    <source>
        <dbReference type="ARBA" id="ARBA00023186"/>
    </source>
</evidence>
<dbReference type="Gene3D" id="2.30.22.10">
    <property type="entry name" value="Head domain of nucleotide exchange factor GrpE"/>
    <property type="match status" value="1"/>
</dbReference>
<gene>
    <name evidence="3" type="primary">grpE</name>
    <name evidence="7" type="ORF">RM446_04145</name>
</gene>
<comment type="function">
    <text evidence="3 4">Participates actively in the response to hyperosmotic and heat shock by preventing the aggregation of stress-denatured proteins, in association with DnaK and GrpE. It is the nucleotide exchange factor for DnaK and may function as a thermosensor. Unfolded proteins bind initially to DnaJ; upon interaction with the DnaJ-bound protein, DnaK hydrolyzes its bound ATP, resulting in the formation of a stable complex. GrpE releases ADP from DnaK; ATP binding to DnaK triggers the release of the substrate protein, thus completing the reaction cycle. Several rounds of ATP-dependent interactions between DnaJ, DnaK and GrpE are required for fully efficient folding.</text>
</comment>
<comment type="subunit">
    <text evidence="3">Homodimer.</text>
</comment>